<dbReference type="EMBL" id="UGDC01000003">
    <property type="protein sequence ID" value="STJ83066.1"/>
    <property type="molecule type" value="Genomic_DNA"/>
</dbReference>
<reference evidence="1 2" key="1">
    <citation type="submission" date="2018-06" db="EMBL/GenBank/DDBJ databases">
        <authorList>
            <consortium name="Pathogen Informatics"/>
            <person name="Doyle S."/>
        </authorList>
    </citation>
    <scope>NUCLEOTIDE SEQUENCE [LARGE SCALE GENOMIC DNA]</scope>
    <source>
        <strain evidence="1 2">NCTC9117</strain>
    </source>
</reference>
<organism evidence="1 2">
    <name type="scientific">Escherichia coli</name>
    <dbReference type="NCBI Taxonomy" id="562"/>
    <lineage>
        <taxon>Bacteria</taxon>
        <taxon>Pseudomonadati</taxon>
        <taxon>Pseudomonadota</taxon>
        <taxon>Gammaproteobacteria</taxon>
        <taxon>Enterobacterales</taxon>
        <taxon>Enterobacteriaceae</taxon>
        <taxon>Escherichia</taxon>
    </lineage>
</organism>
<dbReference type="RefSeq" id="WP_001556367.1">
    <property type="nucleotide sequence ID" value="NZ_BFYG01000086.1"/>
</dbReference>
<dbReference type="Proteomes" id="UP000254785">
    <property type="component" value="Unassembled WGS sequence"/>
</dbReference>
<dbReference type="AlphaFoldDB" id="A0A376YGD9"/>
<sequence length="168" mass="18645">MQSIHHSLLLFLITTTFSLSGVYAQTPDALRKKNELRCERLVFYAQTVNHKKEVEICLVSPSVSYSFGKTGAPNKEMELIVPTDKTSYASQNNQVIRLQEFTVKNGNTTYQVSAGTNDEGHNFATLDVYQGTEQTGKHLAEIKLDPKTMVNNIDHSLANEGIPSAPDL</sequence>
<protein>
    <submittedName>
        <fullName evidence="1">Uncharacterized protein</fullName>
    </submittedName>
</protein>
<gene>
    <name evidence="1" type="ORF">NCTC9117_05701</name>
</gene>
<name>A0A376YGD9_ECOLX</name>
<accession>A0A376YGD9</accession>
<evidence type="ECO:0000313" key="1">
    <source>
        <dbReference type="EMBL" id="STJ83066.1"/>
    </source>
</evidence>
<evidence type="ECO:0000313" key="2">
    <source>
        <dbReference type="Proteomes" id="UP000254785"/>
    </source>
</evidence>
<proteinExistence type="predicted"/>